<proteinExistence type="predicted"/>
<reference evidence="1" key="1">
    <citation type="submission" date="2021-06" db="EMBL/GenBank/DDBJ databases">
        <authorList>
            <person name="Hodson N. C."/>
            <person name="Mongue J. A."/>
            <person name="Jaron S. K."/>
        </authorList>
    </citation>
    <scope>NUCLEOTIDE SEQUENCE</scope>
</reference>
<keyword evidence="2" id="KW-1185">Reference proteome</keyword>
<gene>
    <name evidence="1" type="ORF">AFUS01_LOCUS33744</name>
</gene>
<dbReference type="Proteomes" id="UP000708208">
    <property type="component" value="Unassembled WGS sequence"/>
</dbReference>
<comment type="caution">
    <text evidence="1">The sequence shown here is derived from an EMBL/GenBank/DDBJ whole genome shotgun (WGS) entry which is preliminary data.</text>
</comment>
<sequence>LVNDQSLCTWQCPRLHDRLLKFSFGEAYFSMTKRPEREDFSPLRYMPFGFVKWKDPLSRLVYEVYGTEVTSTARDSSAVSGLSFPSLVAFFS</sequence>
<evidence type="ECO:0000313" key="2">
    <source>
        <dbReference type="Proteomes" id="UP000708208"/>
    </source>
</evidence>
<protein>
    <submittedName>
        <fullName evidence="1">Uncharacterized protein</fullName>
    </submittedName>
</protein>
<dbReference type="AlphaFoldDB" id="A0A8J2KTM7"/>
<organism evidence="1 2">
    <name type="scientific">Allacma fusca</name>
    <dbReference type="NCBI Taxonomy" id="39272"/>
    <lineage>
        <taxon>Eukaryota</taxon>
        <taxon>Metazoa</taxon>
        <taxon>Ecdysozoa</taxon>
        <taxon>Arthropoda</taxon>
        <taxon>Hexapoda</taxon>
        <taxon>Collembola</taxon>
        <taxon>Symphypleona</taxon>
        <taxon>Sminthuridae</taxon>
        <taxon>Allacma</taxon>
    </lineage>
</organism>
<accession>A0A8J2KTM7</accession>
<dbReference type="EMBL" id="CAJVCH010529815">
    <property type="protein sequence ID" value="CAG7823532.1"/>
    <property type="molecule type" value="Genomic_DNA"/>
</dbReference>
<feature type="non-terminal residue" evidence="1">
    <location>
        <position position="1"/>
    </location>
</feature>
<name>A0A8J2KTM7_9HEXA</name>
<evidence type="ECO:0000313" key="1">
    <source>
        <dbReference type="EMBL" id="CAG7823532.1"/>
    </source>
</evidence>